<name>A0ABT9AA59_9BACT</name>
<dbReference type="EMBL" id="JAUQSX010000004">
    <property type="protein sequence ID" value="MDO7846699.1"/>
    <property type="molecule type" value="Genomic_DNA"/>
</dbReference>
<proteinExistence type="predicted"/>
<reference evidence="1" key="1">
    <citation type="submission" date="2023-07" db="EMBL/GenBank/DDBJ databases">
        <authorList>
            <person name="Kim M.K."/>
        </authorList>
    </citation>
    <scope>NUCLEOTIDE SEQUENCE</scope>
    <source>
        <strain evidence="1">M29</strain>
    </source>
</reference>
<accession>A0ABT9AA59</accession>
<protein>
    <submittedName>
        <fullName evidence="1">Uncharacterized protein</fullName>
    </submittedName>
</protein>
<dbReference type="RefSeq" id="WP_305011382.1">
    <property type="nucleotide sequence ID" value="NZ_JAUQSX010000004.1"/>
</dbReference>
<gene>
    <name evidence="1" type="ORF">Q5H92_10050</name>
</gene>
<dbReference type="Proteomes" id="UP001167796">
    <property type="component" value="Unassembled WGS sequence"/>
</dbReference>
<evidence type="ECO:0000313" key="1">
    <source>
        <dbReference type="EMBL" id="MDO7846699.1"/>
    </source>
</evidence>
<evidence type="ECO:0000313" key="2">
    <source>
        <dbReference type="Proteomes" id="UP001167796"/>
    </source>
</evidence>
<organism evidence="1 2">
    <name type="scientific">Hymenobacter mellowenesis</name>
    <dbReference type="NCBI Taxonomy" id="3063995"/>
    <lineage>
        <taxon>Bacteria</taxon>
        <taxon>Pseudomonadati</taxon>
        <taxon>Bacteroidota</taxon>
        <taxon>Cytophagia</taxon>
        <taxon>Cytophagales</taxon>
        <taxon>Hymenobacteraceae</taxon>
        <taxon>Hymenobacter</taxon>
    </lineage>
</organism>
<keyword evidence="2" id="KW-1185">Reference proteome</keyword>
<comment type="caution">
    <text evidence="1">The sequence shown here is derived from an EMBL/GenBank/DDBJ whole genome shotgun (WGS) entry which is preliminary data.</text>
</comment>
<sequence>MRRKDIFPAPRLDTVLTATLLKEAHRRFEHSRNEGHWLRTDERVFAEYLVPDRFYYLIQEHPSHVFLNRSYETNGLDLQKFIDNQVELDGEVGLDIWVLPFLEEWLIGCNHDNDIFASSK</sequence>